<organism evidence="1 2">
    <name type="scientific">Methanosarcina acetivorans (strain ATCC 35395 / DSM 2834 / JCM 12185 / C2A)</name>
    <dbReference type="NCBI Taxonomy" id="188937"/>
    <lineage>
        <taxon>Archaea</taxon>
        <taxon>Methanobacteriati</taxon>
        <taxon>Methanobacteriota</taxon>
        <taxon>Stenosarchaea group</taxon>
        <taxon>Methanomicrobia</taxon>
        <taxon>Methanosarcinales</taxon>
        <taxon>Methanosarcinaceae</taxon>
        <taxon>Methanosarcina</taxon>
    </lineage>
</organism>
<proteinExistence type="predicted"/>
<dbReference type="EMBL" id="AE010299">
    <property type="protein sequence ID" value="AAM03679.1"/>
    <property type="molecule type" value="Genomic_DNA"/>
</dbReference>
<dbReference type="AlphaFoldDB" id="Q8TU48"/>
<dbReference type="InParanoid" id="Q8TU48"/>
<evidence type="ECO:0000313" key="2">
    <source>
        <dbReference type="Proteomes" id="UP000002487"/>
    </source>
</evidence>
<accession>Q8TU48</accession>
<dbReference type="HOGENOM" id="CLU_2461739_0_0_2"/>
<reference evidence="1 2" key="1">
    <citation type="journal article" date="2002" name="Genome Res.">
        <title>The genome of Methanosarcina acetivorans reveals extensive metabolic and physiological diversity.</title>
        <authorList>
            <person name="Galagan J.E."/>
            <person name="Nusbaum C."/>
            <person name="Roy A."/>
            <person name="Endrizzi M.G."/>
            <person name="Macdonald P."/>
            <person name="FitzHugh W."/>
            <person name="Calvo S."/>
            <person name="Engels R."/>
            <person name="Smirnov S."/>
            <person name="Atnoor D."/>
            <person name="Brown A."/>
            <person name="Allen N."/>
            <person name="Naylor J."/>
            <person name="Stange-Thomann N."/>
            <person name="DeArellano K."/>
            <person name="Johnson R."/>
            <person name="Linton L."/>
            <person name="McEwan P."/>
            <person name="McKernan K."/>
            <person name="Talamas J."/>
            <person name="Tirrell A."/>
            <person name="Ye W."/>
            <person name="Zimmer A."/>
            <person name="Barber R.D."/>
            <person name="Cann I."/>
            <person name="Graham D.E."/>
            <person name="Grahame D.A."/>
            <person name="Guss A."/>
            <person name="Hedderich R."/>
            <person name="Ingram-Smith C."/>
            <person name="Kuettner C.H."/>
            <person name="Krzycki J.A."/>
            <person name="Leigh J.A."/>
            <person name="Li W."/>
            <person name="Liu J."/>
            <person name="Mukhopadhyay B."/>
            <person name="Reeve J.N."/>
            <person name="Smith K."/>
            <person name="Springer T.A."/>
            <person name="Umayam L.A."/>
            <person name="White O."/>
            <person name="White R.H."/>
            <person name="de Macario E.C."/>
            <person name="Ferry J.G."/>
            <person name="Jarrell K.F."/>
            <person name="Jing H."/>
            <person name="Macario A.J.L."/>
            <person name="Paulsen I."/>
            <person name="Pritchett M."/>
            <person name="Sowers K.R."/>
            <person name="Swanson R.V."/>
            <person name="Zinder S.H."/>
            <person name="Lander E."/>
            <person name="Metcalf W.W."/>
            <person name="Birren B."/>
        </authorList>
    </citation>
    <scope>NUCLEOTIDE SEQUENCE [LARGE SCALE GENOMIC DNA]</scope>
    <source>
        <strain evidence="2">ATCC 35395 / DSM 2834 / JCM 12185 / C2A</strain>
    </source>
</reference>
<evidence type="ECO:0000313" key="1">
    <source>
        <dbReference type="EMBL" id="AAM03679.1"/>
    </source>
</evidence>
<protein>
    <submittedName>
        <fullName evidence="1">Uncharacterized protein</fullName>
    </submittedName>
</protein>
<dbReference type="EnsemblBacteria" id="AAM03679">
    <property type="protein sequence ID" value="AAM03679"/>
    <property type="gene ID" value="MA_0226"/>
</dbReference>
<dbReference type="Proteomes" id="UP000002487">
    <property type="component" value="Chromosome"/>
</dbReference>
<sequence length="88" mass="10429">MMGETNYGKCECLSVKWGFRKFHISLKTTESYRKTLQTFSRFIFKFIKGFHFPKKERKGNYHSMFTSSNLKTETEKESVSGSKLNFFC</sequence>
<keyword evidence="2" id="KW-1185">Reference proteome</keyword>
<gene>
    <name evidence="1" type="ordered locus">MA_0226</name>
</gene>
<dbReference type="KEGG" id="mac:MA_0226"/>
<name>Q8TU48_METAC</name>
<dbReference type="STRING" id="188937.MA_0226"/>